<evidence type="ECO:0000313" key="2">
    <source>
        <dbReference type="EMBL" id="MDR6969554.1"/>
    </source>
</evidence>
<accession>A0ABU1TUJ6</accession>
<keyword evidence="1" id="KW-0812">Transmembrane</keyword>
<gene>
    <name evidence="2" type="ORF">J2X31_003587</name>
</gene>
<name>A0ABU1TUJ6_9FLAO</name>
<keyword evidence="1" id="KW-0472">Membrane</keyword>
<protein>
    <submittedName>
        <fullName evidence="2">Uncharacterized protein</fullName>
    </submittedName>
</protein>
<proteinExistence type="predicted"/>
<reference evidence="2 3" key="1">
    <citation type="submission" date="2023-07" db="EMBL/GenBank/DDBJ databases">
        <title>Sorghum-associated microbial communities from plants grown in Nebraska, USA.</title>
        <authorList>
            <person name="Schachtman D."/>
        </authorList>
    </citation>
    <scope>NUCLEOTIDE SEQUENCE [LARGE SCALE GENOMIC DNA]</scope>
    <source>
        <strain evidence="2 3">3773</strain>
    </source>
</reference>
<dbReference type="EMBL" id="JAVDVI010000023">
    <property type="protein sequence ID" value="MDR6969554.1"/>
    <property type="molecule type" value="Genomic_DNA"/>
</dbReference>
<sequence length="178" mass="20321">MIVSNIIFYLILAGITVLIFGIFLFIEHKYNKEDFKQKAIFAIVPLCIIIYMFCPKIYLVQDCKTSKEEVMLFPTQGFTYGKGKCYVINQSSENLGVVTYVYGSPSQEKIDEYVINTEILPKSTVMIPKGQISYLLEPAPSSVSTKSDYEFHHRLFCKSQEAENETNESEEDGAYSNE</sequence>
<keyword evidence="3" id="KW-1185">Reference proteome</keyword>
<evidence type="ECO:0000256" key="1">
    <source>
        <dbReference type="SAM" id="Phobius"/>
    </source>
</evidence>
<dbReference type="RefSeq" id="WP_310028740.1">
    <property type="nucleotide sequence ID" value="NZ_JAVDVI010000023.1"/>
</dbReference>
<feature type="transmembrane region" description="Helical" evidence="1">
    <location>
        <begin position="39"/>
        <end position="59"/>
    </location>
</feature>
<feature type="transmembrane region" description="Helical" evidence="1">
    <location>
        <begin position="6"/>
        <end position="27"/>
    </location>
</feature>
<keyword evidence="1" id="KW-1133">Transmembrane helix</keyword>
<dbReference type="Proteomes" id="UP001255185">
    <property type="component" value="Unassembled WGS sequence"/>
</dbReference>
<evidence type="ECO:0000313" key="3">
    <source>
        <dbReference type="Proteomes" id="UP001255185"/>
    </source>
</evidence>
<organism evidence="2 3">
    <name type="scientific">Flavobacterium arsenatis</name>
    <dbReference type="NCBI Taxonomy" id="1484332"/>
    <lineage>
        <taxon>Bacteria</taxon>
        <taxon>Pseudomonadati</taxon>
        <taxon>Bacteroidota</taxon>
        <taxon>Flavobacteriia</taxon>
        <taxon>Flavobacteriales</taxon>
        <taxon>Flavobacteriaceae</taxon>
        <taxon>Flavobacterium</taxon>
    </lineage>
</organism>
<comment type="caution">
    <text evidence="2">The sequence shown here is derived from an EMBL/GenBank/DDBJ whole genome shotgun (WGS) entry which is preliminary data.</text>
</comment>